<proteinExistence type="predicted"/>
<organism evidence="2 3">
    <name type="scientific">Euplotes crassus</name>
    <dbReference type="NCBI Taxonomy" id="5936"/>
    <lineage>
        <taxon>Eukaryota</taxon>
        <taxon>Sar</taxon>
        <taxon>Alveolata</taxon>
        <taxon>Ciliophora</taxon>
        <taxon>Intramacronucleata</taxon>
        <taxon>Spirotrichea</taxon>
        <taxon>Hypotrichia</taxon>
        <taxon>Euplotida</taxon>
        <taxon>Euplotidae</taxon>
        <taxon>Moneuplotes</taxon>
    </lineage>
</organism>
<feature type="region of interest" description="Disordered" evidence="1">
    <location>
        <begin position="1"/>
        <end position="32"/>
    </location>
</feature>
<name>A0AAD1UDV9_EUPCR</name>
<sequence>MKKEGGFEEKWELDRDGVERDDGEEDRGRFGGNTAELSCDVRVDEEEIESNLLKLKDHRDVVEDYEHLIEFYESSSENNSFESLIKIQESLSNIKEETQYSSSLSKDQTLLKKTNELHITISLLLEKIQKILDVKSKEAKTFKKETKCGSKPRSEQGRGLRQREFQLKVWEQETEISNGVYVNHIRKKRPFNLQGKMDIWFDNIQDLNSLKKIKKIKLPKLVAALIYHFPKQKKSLKLFLQNSFPMNVDEIHWDPQNLTDVSPYLLEIVRVSSRTLKTIQFNRLKMNEVQTKKLLRACKHLESLIFYRTSFSFPKIPDFTIALEKTTIRSLDLRYCEGPDYSNWLSAPEEFDNFINGLSHSDLSKSLAKISFGANCLLPGSLLAYIFRSYKFYLL</sequence>
<keyword evidence="3" id="KW-1185">Reference proteome</keyword>
<evidence type="ECO:0000313" key="2">
    <source>
        <dbReference type="EMBL" id="CAI2367418.1"/>
    </source>
</evidence>
<comment type="caution">
    <text evidence="2">The sequence shown here is derived from an EMBL/GenBank/DDBJ whole genome shotgun (WGS) entry which is preliminary data.</text>
</comment>
<dbReference type="AlphaFoldDB" id="A0AAD1UDV9"/>
<gene>
    <name evidence="2" type="ORF">ECRASSUSDP1_LOCUS8701</name>
</gene>
<dbReference type="Proteomes" id="UP001295684">
    <property type="component" value="Unassembled WGS sequence"/>
</dbReference>
<dbReference type="EMBL" id="CAMPGE010008521">
    <property type="protein sequence ID" value="CAI2367418.1"/>
    <property type="molecule type" value="Genomic_DNA"/>
</dbReference>
<reference evidence="2" key="1">
    <citation type="submission" date="2023-07" db="EMBL/GenBank/DDBJ databases">
        <authorList>
            <consortium name="AG Swart"/>
            <person name="Singh M."/>
            <person name="Singh A."/>
            <person name="Seah K."/>
            <person name="Emmerich C."/>
        </authorList>
    </citation>
    <scope>NUCLEOTIDE SEQUENCE</scope>
    <source>
        <strain evidence="2">DP1</strain>
    </source>
</reference>
<accession>A0AAD1UDV9</accession>
<evidence type="ECO:0000313" key="3">
    <source>
        <dbReference type="Proteomes" id="UP001295684"/>
    </source>
</evidence>
<feature type="compositionally biased region" description="Basic and acidic residues" evidence="1">
    <location>
        <begin position="1"/>
        <end position="20"/>
    </location>
</feature>
<evidence type="ECO:0000256" key="1">
    <source>
        <dbReference type="SAM" id="MobiDB-lite"/>
    </source>
</evidence>
<protein>
    <submittedName>
        <fullName evidence="2">Uncharacterized protein</fullName>
    </submittedName>
</protein>